<dbReference type="GO" id="GO:0010468">
    <property type="term" value="P:regulation of gene expression"/>
    <property type="evidence" value="ECO:0007669"/>
    <property type="project" value="TreeGrafter"/>
</dbReference>
<dbReference type="Pfam" id="PF02373">
    <property type="entry name" value="JmjC"/>
    <property type="match status" value="1"/>
</dbReference>
<evidence type="ECO:0000256" key="3">
    <source>
        <dbReference type="SAM" id="Coils"/>
    </source>
</evidence>
<dbReference type="SUPFAM" id="SSF51197">
    <property type="entry name" value="Clavaminate synthase-like"/>
    <property type="match status" value="1"/>
</dbReference>
<dbReference type="EMBL" id="CAUYUE010000005">
    <property type="protein sequence ID" value="CAK0778763.1"/>
    <property type="molecule type" value="Genomic_DNA"/>
</dbReference>
<dbReference type="Gene3D" id="2.60.120.650">
    <property type="entry name" value="Cupin"/>
    <property type="match status" value="1"/>
</dbReference>
<dbReference type="PANTHER" id="PTHR10694">
    <property type="entry name" value="LYSINE-SPECIFIC DEMETHYLASE"/>
    <property type="match status" value="1"/>
</dbReference>
<dbReference type="GO" id="GO:0141052">
    <property type="term" value="F:histone H3 demethylase activity"/>
    <property type="evidence" value="ECO:0007669"/>
    <property type="project" value="UniProtKB-ARBA"/>
</dbReference>
<keyword evidence="7" id="KW-1185">Reference proteome</keyword>
<evidence type="ECO:0000259" key="5">
    <source>
        <dbReference type="PROSITE" id="PS51184"/>
    </source>
</evidence>
<protein>
    <recommendedName>
        <fullName evidence="5">JmjC domain-containing protein</fullName>
    </recommendedName>
</protein>
<comment type="caution">
    <text evidence="6">The sequence shown here is derived from an EMBL/GenBank/DDBJ whole genome shotgun (WGS) entry which is preliminary data.</text>
</comment>
<accession>A0AAV1I221</accession>
<proteinExistence type="predicted"/>
<dbReference type="GO" id="GO:0005634">
    <property type="term" value="C:nucleus"/>
    <property type="evidence" value="ECO:0007669"/>
    <property type="project" value="TreeGrafter"/>
</dbReference>
<organism evidence="6 7">
    <name type="scientific">Coccomyxa viridis</name>
    <dbReference type="NCBI Taxonomy" id="1274662"/>
    <lineage>
        <taxon>Eukaryota</taxon>
        <taxon>Viridiplantae</taxon>
        <taxon>Chlorophyta</taxon>
        <taxon>core chlorophytes</taxon>
        <taxon>Trebouxiophyceae</taxon>
        <taxon>Trebouxiophyceae incertae sedis</taxon>
        <taxon>Coccomyxaceae</taxon>
        <taxon>Coccomyxa</taxon>
    </lineage>
</organism>
<dbReference type="InterPro" id="IPR003347">
    <property type="entry name" value="JmjC_dom"/>
</dbReference>
<dbReference type="SMART" id="SM00558">
    <property type="entry name" value="JmjC"/>
    <property type="match status" value="1"/>
</dbReference>
<dbReference type="Proteomes" id="UP001314263">
    <property type="component" value="Unassembled WGS sequence"/>
</dbReference>
<reference evidence="6 7" key="1">
    <citation type="submission" date="2023-10" db="EMBL/GenBank/DDBJ databases">
        <authorList>
            <person name="Maclean D."/>
            <person name="Macfadyen A."/>
        </authorList>
    </citation>
    <scope>NUCLEOTIDE SEQUENCE [LARGE SCALE GENOMIC DNA]</scope>
</reference>
<name>A0AAV1I221_9CHLO</name>
<evidence type="ECO:0000256" key="2">
    <source>
        <dbReference type="ARBA" id="ARBA00023004"/>
    </source>
</evidence>
<evidence type="ECO:0000313" key="7">
    <source>
        <dbReference type="Proteomes" id="UP001314263"/>
    </source>
</evidence>
<dbReference type="AlphaFoldDB" id="A0AAV1I221"/>
<feature type="coiled-coil region" evidence="3">
    <location>
        <begin position="360"/>
        <end position="394"/>
    </location>
</feature>
<dbReference type="PROSITE" id="PS51184">
    <property type="entry name" value="JMJC"/>
    <property type="match status" value="1"/>
</dbReference>
<dbReference type="PANTHER" id="PTHR10694:SF33">
    <property type="entry name" value="LYSINE-SPECIFIC DEMETHYLASE 5"/>
    <property type="match status" value="1"/>
</dbReference>
<keyword evidence="1" id="KW-0479">Metal-binding</keyword>
<evidence type="ECO:0000256" key="4">
    <source>
        <dbReference type="SAM" id="MobiDB-lite"/>
    </source>
</evidence>
<dbReference type="GO" id="GO:0000785">
    <property type="term" value="C:chromatin"/>
    <property type="evidence" value="ECO:0007669"/>
    <property type="project" value="TreeGrafter"/>
</dbReference>
<keyword evidence="2" id="KW-0408">Iron</keyword>
<feature type="domain" description="JmjC" evidence="5">
    <location>
        <begin position="17"/>
        <end position="185"/>
    </location>
</feature>
<evidence type="ECO:0000313" key="6">
    <source>
        <dbReference type="EMBL" id="CAK0778763.1"/>
    </source>
</evidence>
<keyword evidence="3" id="KW-0175">Coiled coil</keyword>
<feature type="region of interest" description="Disordered" evidence="4">
    <location>
        <begin position="288"/>
        <end position="312"/>
    </location>
</feature>
<sequence>MPRISRRKDGSASILAEPLAVRLERNGAPACAVSFADDGLAGKHMAGLPGISTPFAILSWPFTSALLHCEDAGLGAYNLLLSGAAKIWYIIPASKETAFLQYLKEAIPNGMGLSYIKQLLPQIPLAQMAALGAVRIVQKPGQAVVTCPGLVFHFTLSCGTSEAEATNYYLDSPDTTFVDIWRRWCQYARDCTLDLRMLPRPDSRPSQWLQSVCDDRNHIAWTIGEWMELSEEEFVNAPAPDKWGRAEELAQDARLCASGTAHAEKLQLPTAPVPEMRDKVVVTASTGRAENPERVIDSSTKPKSTARKQPDMRNLSVACHKAKRAKPSVKPDEISQVEFDAFMASLKKTLFDSTVPKAKYTEMKQERDELLSRNAALEKRCADAEELLEGFNSSLTSLQATWTAKAKAFTDAHDS</sequence>
<evidence type="ECO:0000256" key="1">
    <source>
        <dbReference type="ARBA" id="ARBA00022723"/>
    </source>
</evidence>
<gene>
    <name evidence="6" type="ORF">CVIRNUC_004644</name>
</gene>
<dbReference type="GO" id="GO:0046872">
    <property type="term" value="F:metal ion binding"/>
    <property type="evidence" value="ECO:0007669"/>
    <property type="project" value="UniProtKB-KW"/>
</dbReference>